<feature type="transmembrane region" description="Helical" evidence="1">
    <location>
        <begin position="69"/>
        <end position="90"/>
    </location>
</feature>
<dbReference type="Proteomes" id="UP000183667">
    <property type="component" value="Unassembled WGS sequence"/>
</dbReference>
<evidence type="ECO:0000256" key="1">
    <source>
        <dbReference type="SAM" id="Phobius"/>
    </source>
</evidence>
<evidence type="ECO:0000313" key="2">
    <source>
        <dbReference type="EMBL" id="OJA38358.1"/>
    </source>
</evidence>
<feature type="transmembrane region" description="Helical" evidence="1">
    <location>
        <begin position="6"/>
        <end position="26"/>
    </location>
</feature>
<keyword evidence="1" id="KW-1133">Transmembrane helix</keyword>
<keyword evidence="1" id="KW-0472">Membrane</keyword>
<comment type="caution">
    <text evidence="2">The sequence shown here is derived from an EMBL/GenBank/DDBJ whole genome shotgun (WGS) entry which is preliminary data.</text>
</comment>
<keyword evidence="1" id="KW-0812">Transmembrane</keyword>
<protein>
    <recommendedName>
        <fullName evidence="4">YggT family protein</fullName>
    </recommendedName>
</protein>
<dbReference type="AlphaFoldDB" id="A0ABD6PUS1"/>
<evidence type="ECO:0008006" key="4">
    <source>
        <dbReference type="Google" id="ProtNLM"/>
    </source>
</evidence>
<reference evidence="3" key="1">
    <citation type="submission" date="2016-08" db="EMBL/GenBank/DDBJ databases">
        <title>Population biology and virulence potential of Burkholderia ubonensis.</title>
        <authorList>
            <person name="Price E.P."/>
            <person name="Currie B.J."/>
            <person name="Wagner D.M."/>
        </authorList>
    </citation>
    <scope>NUCLEOTIDE SEQUENCE [LARGE SCALE GENOMIC DNA]</scope>
    <source>
        <strain evidence="3">MSMB0103</strain>
    </source>
</reference>
<feature type="transmembrane region" description="Helical" evidence="1">
    <location>
        <begin position="96"/>
        <end position="116"/>
    </location>
</feature>
<gene>
    <name evidence="2" type="ORF">BGV66_30845</name>
</gene>
<name>A0ABD6PUS1_9BURK</name>
<evidence type="ECO:0000313" key="3">
    <source>
        <dbReference type="Proteomes" id="UP000183667"/>
    </source>
</evidence>
<dbReference type="RefSeq" id="WP_060214631.1">
    <property type="nucleotide sequence ID" value="NZ_LPDM01000026.1"/>
</dbReference>
<accession>A0ABD6PUS1</accession>
<sequence length="185" mass="22106">MDTAIWQNLILMLVVVLLVALLYRQLRSFIRRRKPRESWPGCMERITREQQTEVTRQLQLDIVPLHMRVANVVILLGFMMVEGYLASWLGHAWMSYSQIAFGVYVLIGYVVVRFIVPNPVNFMTVLTLSHRLDVQLYYVWWWPVAVLKAVIHRLEQHHKEVPSFPVVMRPRRHIDVHRKRPRKMR</sequence>
<dbReference type="EMBL" id="MEAU01000068">
    <property type="protein sequence ID" value="OJA38358.1"/>
    <property type="molecule type" value="Genomic_DNA"/>
</dbReference>
<proteinExistence type="predicted"/>
<organism evidence="2 3">
    <name type="scientific">Burkholderia ubonensis</name>
    <dbReference type="NCBI Taxonomy" id="101571"/>
    <lineage>
        <taxon>Bacteria</taxon>
        <taxon>Pseudomonadati</taxon>
        <taxon>Pseudomonadota</taxon>
        <taxon>Betaproteobacteria</taxon>
        <taxon>Burkholderiales</taxon>
        <taxon>Burkholderiaceae</taxon>
        <taxon>Burkholderia</taxon>
        <taxon>Burkholderia cepacia complex</taxon>
    </lineage>
</organism>